<sequence>MPLFSANIVLHYAGQQDFALLDEALRSNHFFPGNAPNEDLAENQTREAITLQYLKKGNLALLEVMELVKNAAAKTGKKFSFTVLKNRYE</sequence>
<dbReference type="Proteomes" id="UP001325680">
    <property type="component" value="Chromosome"/>
</dbReference>
<dbReference type="EMBL" id="CP139960">
    <property type="protein sequence ID" value="WQD40091.1"/>
    <property type="molecule type" value="Genomic_DNA"/>
</dbReference>
<evidence type="ECO:0000313" key="2">
    <source>
        <dbReference type="Proteomes" id="UP001325680"/>
    </source>
</evidence>
<gene>
    <name evidence="1" type="ORF">U0035_08025</name>
</gene>
<accession>A0ABZ0WCM0</accession>
<keyword evidence="2" id="KW-1185">Reference proteome</keyword>
<protein>
    <submittedName>
        <fullName evidence="1">Uncharacterized protein</fullName>
    </submittedName>
</protein>
<organism evidence="1 2">
    <name type="scientific">Niabella yanshanensis</name>
    <dbReference type="NCBI Taxonomy" id="577386"/>
    <lineage>
        <taxon>Bacteria</taxon>
        <taxon>Pseudomonadati</taxon>
        <taxon>Bacteroidota</taxon>
        <taxon>Chitinophagia</taxon>
        <taxon>Chitinophagales</taxon>
        <taxon>Chitinophagaceae</taxon>
        <taxon>Niabella</taxon>
    </lineage>
</organism>
<name>A0ABZ0WCM0_9BACT</name>
<proteinExistence type="predicted"/>
<dbReference type="RefSeq" id="WP_114789478.1">
    <property type="nucleotide sequence ID" value="NZ_CP139960.1"/>
</dbReference>
<evidence type="ECO:0000313" key="1">
    <source>
        <dbReference type="EMBL" id="WQD40091.1"/>
    </source>
</evidence>
<reference evidence="1 2" key="1">
    <citation type="submission" date="2023-12" db="EMBL/GenBank/DDBJ databases">
        <title>Genome sequencing and assembly of bacterial species from a model synthetic community.</title>
        <authorList>
            <person name="Hogle S.L."/>
        </authorList>
    </citation>
    <scope>NUCLEOTIDE SEQUENCE [LARGE SCALE GENOMIC DNA]</scope>
    <source>
        <strain evidence="1 2">HAMBI_3031</strain>
    </source>
</reference>